<keyword evidence="2" id="KW-1185">Reference proteome</keyword>
<comment type="caution">
    <text evidence="1">The sequence shown here is derived from an EMBL/GenBank/DDBJ whole genome shotgun (WGS) entry which is preliminary data.</text>
</comment>
<accession>A0ABS1SBM4</accession>
<gene>
    <name evidence="1" type="ORF">D3230_01260</name>
</gene>
<reference evidence="1 2" key="1">
    <citation type="submission" date="2018-09" db="EMBL/GenBank/DDBJ databases">
        <title>Comparative genomics of Leucobacter spp.</title>
        <authorList>
            <person name="Reis A.C."/>
            <person name="Kolvenbach B.A."/>
            <person name="Corvini P.F.X."/>
            <person name="Nunes O.C."/>
        </authorList>
    </citation>
    <scope>NUCLEOTIDE SEQUENCE [LARGE SCALE GENOMIC DNA]</scope>
    <source>
        <strain evidence="1 2">TAN 31504</strain>
    </source>
</reference>
<protein>
    <submittedName>
        <fullName evidence="1">Uncharacterized protein</fullName>
    </submittedName>
</protein>
<dbReference type="EMBL" id="QYAC01000001">
    <property type="protein sequence ID" value="MBL3677936.1"/>
    <property type="molecule type" value="Genomic_DNA"/>
</dbReference>
<dbReference type="Proteomes" id="UP001645859">
    <property type="component" value="Unassembled WGS sequence"/>
</dbReference>
<dbReference type="RefSeq" id="WP_202343189.1">
    <property type="nucleotide sequence ID" value="NZ_BAAAPI010000016.1"/>
</dbReference>
<name>A0ABS1SBM4_9MICO</name>
<evidence type="ECO:0000313" key="2">
    <source>
        <dbReference type="Proteomes" id="UP001645859"/>
    </source>
</evidence>
<proteinExistence type="predicted"/>
<organism evidence="1 2">
    <name type="scientific">Leucobacter chromiireducens subsp. solipictus</name>
    <dbReference type="NCBI Taxonomy" id="398235"/>
    <lineage>
        <taxon>Bacteria</taxon>
        <taxon>Bacillati</taxon>
        <taxon>Actinomycetota</taxon>
        <taxon>Actinomycetes</taxon>
        <taxon>Micrococcales</taxon>
        <taxon>Microbacteriaceae</taxon>
        <taxon>Leucobacter</taxon>
    </lineage>
</organism>
<sequence>MADFSDHIDALDGLHVTLTADRIGPWDVMIGGGPEWFVLTATAGTHSVNALAFSDGRDEGTVDLTVGGQAVDYPARYVLGRDAVDAAIRELAHAPRADDLPSARWER</sequence>
<evidence type="ECO:0000313" key="1">
    <source>
        <dbReference type="EMBL" id="MBL3677936.1"/>
    </source>
</evidence>